<dbReference type="RefSeq" id="WP_045033829.1">
    <property type="nucleotide sequence ID" value="NZ_JRHC01000011.1"/>
</dbReference>
<organism evidence="1 2">
    <name type="scientific">Draconibacterium sediminis</name>
    <dbReference type="NCBI Taxonomy" id="1544798"/>
    <lineage>
        <taxon>Bacteria</taxon>
        <taxon>Pseudomonadati</taxon>
        <taxon>Bacteroidota</taxon>
        <taxon>Bacteroidia</taxon>
        <taxon>Marinilabiliales</taxon>
        <taxon>Prolixibacteraceae</taxon>
        <taxon>Draconibacterium</taxon>
    </lineage>
</organism>
<dbReference type="OrthoDB" id="674654at2"/>
<gene>
    <name evidence="1" type="ORF">LH29_24440</name>
</gene>
<name>A0A0D8J3V3_9BACT</name>
<protein>
    <recommendedName>
        <fullName evidence="3">Haem-binding uptake Tiki superfamily ChaN domain-containing protein</fullName>
    </recommendedName>
</protein>
<accession>A0A0D8J3V3</accession>
<dbReference type="EMBL" id="JRHC01000011">
    <property type="protein sequence ID" value="KJF41650.1"/>
    <property type="molecule type" value="Genomic_DNA"/>
</dbReference>
<evidence type="ECO:0008006" key="3">
    <source>
        <dbReference type="Google" id="ProtNLM"/>
    </source>
</evidence>
<dbReference type="AlphaFoldDB" id="A0A0D8J3V3"/>
<keyword evidence="2" id="KW-1185">Reference proteome</keyword>
<proteinExistence type="predicted"/>
<dbReference type="STRING" id="1544798.LH29_24440"/>
<dbReference type="Proteomes" id="UP000032544">
    <property type="component" value="Unassembled WGS sequence"/>
</dbReference>
<sequence length="211" mass="24855">MQSITFISTVHKQIGKCSADELCEILEKITPEVVFLEALEDTYSKYQQHTFSNYGVFHEKLEIRALQKYSRIHQFEYVPVLGKGLPNSFEEKSNLVCQNIHFQKMIDNFNSQARMQGFDFLNSEVSIKLNEEMRIYENSILMDNELIQTFNNDIDKYENSMLSNIYSFCMNTKFRNAVFMCGVAHRQSIIDKIETYKSKTNLDFNWEIYGH</sequence>
<evidence type="ECO:0000313" key="2">
    <source>
        <dbReference type="Proteomes" id="UP000032544"/>
    </source>
</evidence>
<comment type="caution">
    <text evidence="1">The sequence shown here is derived from an EMBL/GenBank/DDBJ whole genome shotgun (WGS) entry which is preliminary data.</text>
</comment>
<reference evidence="1 2" key="1">
    <citation type="submission" date="2014-09" db="EMBL/GenBank/DDBJ databases">
        <title>Draft Genome Sequence of Draconibacterium sp. JN14CK-3.</title>
        <authorList>
            <person name="Dong C."/>
            <person name="Lai Q."/>
            <person name="Shao Z."/>
        </authorList>
    </citation>
    <scope>NUCLEOTIDE SEQUENCE [LARGE SCALE GENOMIC DNA]</scope>
    <source>
        <strain evidence="1 2">JN14CK-3</strain>
    </source>
</reference>
<evidence type="ECO:0000313" key="1">
    <source>
        <dbReference type="EMBL" id="KJF41650.1"/>
    </source>
</evidence>